<protein>
    <submittedName>
        <fullName evidence="3">Uncharacterized protein</fullName>
    </submittedName>
</protein>
<gene>
    <name evidence="3" type="ORF">SAMN05443637_102189</name>
</gene>
<dbReference type="InterPro" id="IPR012349">
    <property type="entry name" value="Split_barrel_FMN-bd"/>
</dbReference>
<dbReference type="GO" id="GO:0005737">
    <property type="term" value="C:cytoplasm"/>
    <property type="evidence" value="ECO:0007669"/>
    <property type="project" value="UniProtKB-ARBA"/>
</dbReference>
<organism evidence="3 4">
    <name type="scientific">Pseudonocardia thermophila</name>
    <dbReference type="NCBI Taxonomy" id="1848"/>
    <lineage>
        <taxon>Bacteria</taxon>
        <taxon>Bacillati</taxon>
        <taxon>Actinomycetota</taxon>
        <taxon>Actinomycetes</taxon>
        <taxon>Pseudonocardiales</taxon>
        <taxon>Pseudonocardiaceae</taxon>
        <taxon>Pseudonocardia</taxon>
    </lineage>
</organism>
<dbReference type="Pfam" id="PF10615">
    <property type="entry name" value="DUF2470"/>
    <property type="match status" value="1"/>
</dbReference>
<dbReference type="PANTHER" id="PTHR13343:SF17">
    <property type="entry name" value="CELLULAR REPRESSOR OF E1A-STIMULATED GENES, ISOFORM A"/>
    <property type="match status" value="1"/>
</dbReference>
<dbReference type="Pfam" id="PF13883">
    <property type="entry name" value="CREG_beta-barrel"/>
    <property type="match status" value="1"/>
</dbReference>
<evidence type="ECO:0000259" key="2">
    <source>
        <dbReference type="Pfam" id="PF13883"/>
    </source>
</evidence>
<evidence type="ECO:0000259" key="1">
    <source>
        <dbReference type="Pfam" id="PF10615"/>
    </source>
</evidence>
<proteinExistence type="predicted"/>
<sequence>MSGPSDAERCRTLMAAARTGTLSTIGPDGYPFGSVVAPAVDERGRPLLLLSDLAVHTHNLKADPRASLMVTEPGEGDPLDLGRVTVIGPVAEVPEPERADALAIYQQVHPGGLGTDHGFRIYRLDVRSVRFVGGFARMSWVDADAYAAAEPDPLVPHVAGVVDHMNDDHADALVLYCRVFGDRPATTSARMTGIDRYGFDVLARDEPDGPEHHVRLAFPEQVTTPTEARTALVAMVQEARQRA</sequence>
<dbReference type="InterPro" id="IPR055343">
    <property type="entry name" value="CREG_beta-barrel"/>
</dbReference>
<name>A0A1M6PCW6_PSETH</name>
<keyword evidence="4" id="KW-1185">Reference proteome</keyword>
<feature type="domain" description="DUF2470" evidence="1">
    <location>
        <begin position="159"/>
        <end position="235"/>
    </location>
</feature>
<dbReference type="OrthoDB" id="3565122at2"/>
<dbReference type="PANTHER" id="PTHR13343">
    <property type="entry name" value="CREG1 PROTEIN"/>
    <property type="match status" value="1"/>
</dbReference>
<evidence type="ECO:0000313" key="4">
    <source>
        <dbReference type="Proteomes" id="UP000184363"/>
    </source>
</evidence>
<dbReference type="STRING" id="1848.SAMN05443637_102189"/>
<reference evidence="3 4" key="1">
    <citation type="submission" date="2016-11" db="EMBL/GenBank/DDBJ databases">
        <authorList>
            <person name="Jaros S."/>
            <person name="Januszkiewicz K."/>
            <person name="Wedrychowicz H."/>
        </authorList>
    </citation>
    <scope>NUCLEOTIDE SEQUENCE [LARGE SCALE GENOMIC DNA]</scope>
    <source>
        <strain evidence="3 4">DSM 43832</strain>
    </source>
</reference>
<accession>A0A1M6PCW6</accession>
<feature type="domain" description="CREG-like beta-barrel" evidence="2">
    <location>
        <begin position="6"/>
        <end position="147"/>
    </location>
</feature>
<dbReference type="InterPro" id="IPR019595">
    <property type="entry name" value="DUF2470"/>
</dbReference>
<dbReference type="EMBL" id="FRAP01000002">
    <property type="protein sequence ID" value="SHK05730.1"/>
    <property type="molecule type" value="Genomic_DNA"/>
</dbReference>
<dbReference type="RefSeq" id="WP_084754297.1">
    <property type="nucleotide sequence ID" value="NZ_CALGVN010000053.1"/>
</dbReference>
<dbReference type="SUPFAM" id="SSF50475">
    <property type="entry name" value="FMN-binding split barrel"/>
    <property type="match status" value="1"/>
</dbReference>
<dbReference type="Proteomes" id="UP000184363">
    <property type="component" value="Unassembled WGS sequence"/>
</dbReference>
<dbReference type="Gene3D" id="3.20.180.10">
    <property type="entry name" value="PNP-oxidase-like"/>
    <property type="match status" value="1"/>
</dbReference>
<dbReference type="AlphaFoldDB" id="A0A1M6PCW6"/>
<dbReference type="Gene3D" id="2.30.110.10">
    <property type="entry name" value="Electron Transport, Fmn-binding Protein, Chain A"/>
    <property type="match status" value="1"/>
</dbReference>
<dbReference type="InterPro" id="IPR037119">
    <property type="entry name" value="Haem_oxidase_HugZ-like_sf"/>
</dbReference>
<evidence type="ECO:0000313" key="3">
    <source>
        <dbReference type="EMBL" id="SHK05730.1"/>
    </source>
</evidence>